<evidence type="ECO:0000313" key="1">
    <source>
        <dbReference type="EMBL" id="OGM48353.1"/>
    </source>
</evidence>
<name>A0A1F8A9J7_9EURO</name>
<keyword evidence="2" id="KW-1185">Reference proteome</keyword>
<dbReference type="InterPro" id="IPR050562">
    <property type="entry name" value="FAD_mOase_fung"/>
</dbReference>
<evidence type="ECO:0000313" key="2">
    <source>
        <dbReference type="Proteomes" id="UP000179179"/>
    </source>
</evidence>
<dbReference type="OrthoDB" id="10029326at2759"/>
<dbReference type="EMBL" id="LYCR01000016">
    <property type="protein sequence ID" value="OGM48353.1"/>
    <property type="molecule type" value="Genomic_DNA"/>
</dbReference>
<dbReference type="SUPFAM" id="SSF51905">
    <property type="entry name" value="FAD/NAD(P)-binding domain"/>
    <property type="match status" value="1"/>
</dbReference>
<reference evidence="1 2" key="1">
    <citation type="journal article" date="2016" name="Genome Biol. Evol.">
        <title>Draft genome sequence of an aflatoxigenic Aspergillus species, A. bombycis.</title>
        <authorList>
            <person name="Moore G.G."/>
            <person name="Mack B.M."/>
            <person name="Beltz S.B."/>
            <person name="Gilbert M.K."/>
        </authorList>
    </citation>
    <scope>NUCLEOTIDE SEQUENCE [LARGE SCALE GENOMIC DNA]</scope>
    <source>
        <strain evidence="2">NRRL 26010</strain>
    </source>
</reference>
<comment type="caution">
    <text evidence="1">The sequence shown here is derived from an EMBL/GenBank/DDBJ whole genome shotgun (WGS) entry which is preliminary data.</text>
</comment>
<dbReference type="Gene3D" id="3.50.50.60">
    <property type="entry name" value="FAD/NAD(P)-binding domain"/>
    <property type="match status" value="1"/>
</dbReference>
<accession>A0A1F8A9J7</accession>
<protein>
    <recommendedName>
        <fullName evidence="3">FAD-binding domain-containing protein</fullName>
    </recommendedName>
</protein>
<dbReference type="Proteomes" id="UP000179179">
    <property type="component" value="Unassembled WGS sequence"/>
</dbReference>
<sequence length="131" mass="14423">MYDWPGPARPLATEPLRIVEDRAYLCLEEAFYQHWSMSRCICIGDSMHTMALNIGQGGNKAIETAASFANCLSILVECSGGHGPIALQSIHAALQDWQKVRQPWAKEILALTNEATRLDSGATIKHTIISQ</sequence>
<gene>
    <name evidence="1" type="ORF">ABOM_003381</name>
</gene>
<dbReference type="PANTHER" id="PTHR47356">
    <property type="entry name" value="FAD-DEPENDENT MONOOXYGENASE ASQG-RELATED"/>
    <property type="match status" value="1"/>
</dbReference>
<dbReference type="GO" id="GO:0004497">
    <property type="term" value="F:monooxygenase activity"/>
    <property type="evidence" value="ECO:0007669"/>
    <property type="project" value="InterPro"/>
</dbReference>
<dbReference type="STRING" id="109264.A0A1F8A9J7"/>
<evidence type="ECO:0008006" key="3">
    <source>
        <dbReference type="Google" id="ProtNLM"/>
    </source>
</evidence>
<dbReference type="GeneID" id="34446771"/>
<dbReference type="PANTHER" id="PTHR47356:SF2">
    <property type="entry name" value="FAD-BINDING DOMAIN-CONTAINING PROTEIN-RELATED"/>
    <property type="match status" value="1"/>
</dbReference>
<dbReference type="AlphaFoldDB" id="A0A1F8A9J7"/>
<dbReference type="InterPro" id="IPR036188">
    <property type="entry name" value="FAD/NAD-bd_sf"/>
</dbReference>
<proteinExistence type="predicted"/>
<dbReference type="RefSeq" id="XP_022392070.1">
    <property type="nucleotide sequence ID" value="XM_022530511.1"/>
</dbReference>
<organism evidence="1 2">
    <name type="scientific">Aspergillus bombycis</name>
    <dbReference type="NCBI Taxonomy" id="109264"/>
    <lineage>
        <taxon>Eukaryota</taxon>
        <taxon>Fungi</taxon>
        <taxon>Dikarya</taxon>
        <taxon>Ascomycota</taxon>
        <taxon>Pezizomycotina</taxon>
        <taxon>Eurotiomycetes</taxon>
        <taxon>Eurotiomycetidae</taxon>
        <taxon>Eurotiales</taxon>
        <taxon>Aspergillaceae</taxon>
        <taxon>Aspergillus</taxon>
    </lineage>
</organism>